<evidence type="ECO:0000313" key="2">
    <source>
        <dbReference type="Proteomes" id="UP001444071"/>
    </source>
</evidence>
<protein>
    <submittedName>
        <fullName evidence="1">Uncharacterized protein</fullName>
    </submittedName>
</protein>
<accession>A0ABV0VS78</accession>
<name>A0ABV0VS78_9TELE</name>
<feature type="non-terminal residue" evidence="1">
    <location>
        <position position="1"/>
    </location>
</feature>
<gene>
    <name evidence="1" type="ORF">XENORESO_020004</name>
</gene>
<proteinExistence type="predicted"/>
<dbReference type="EMBL" id="JAHRIM010007591">
    <property type="protein sequence ID" value="MEQ2259844.1"/>
    <property type="molecule type" value="Genomic_DNA"/>
</dbReference>
<reference evidence="1 2" key="1">
    <citation type="submission" date="2021-06" db="EMBL/GenBank/DDBJ databases">
        <authorList>
            <person name="Palmer J.M."/>
        </authorList>
    </citation>
    <scope>NUCLEOTIDE SEQUENCE [LARGE SCALE GENOMIC DNA]</scope>
    <source>
        <strain evidence="1 2">XR_2019</strain>
        <tissue evidence="1">Muscle</tissue>
    </source>
</reference>
<organism evidence="1 2">
    <name type="scientific">Xenotaenia resolanae</name>
    <dbReference type="NCBI Taxonomy" id="208358"/>
    <lineage>
        <taxon>Eukaryota</taxon>
        <taxon>Metazoa</taxon>
        <taxon>Chordata</taxon>
        <taxon>Craniata</taxon>
        <taxon>Vertebrata</taxon>
        <taxon>Euteleostomi</taxon>
        <taxon>Actinopterygii</taxon>
        <taxon>Neopterygii</taxon>
        <taxon>Teleostei</taxon>
        <taxon>Neoteleostei</taxon>
        <taxon>Acanthomorphata</taxon>
        <taxon>Ovalentaria</taxon>
        <taxon>Atherinomorphae</taxon>
        <taxon>Cyprinodontiformes</taxon>
        <taxon>Goodeidae</taxon>
        <taxon>Xenotaenia</taxon>
    </lineage>
</organism>
<dbReference type="Proteomes" id="UP001444071">
    <property type="component" value="Unassembled WGS sequence"/>
</dbReference>
<sequence>SGKTDVIQVEETCKDEQNSPSIHTNCLLQKQPEKQCCQLLENYHHNTNTLIAQPVRDTCSQWELSCRTKEVQTQPLEDSLLLK</sequence>
<evidence type="ECO:0000313" key="1">
    <source>
        <dbReference type="EMBL" id="MEQ2259844.1"/>
    </source>
</evidence>
<keyword evidence="2" id="KW-1185">Reference proteome</keyword>
<comment type="caution">
    <text evidence="1">The sequence shown here is derived from an EMBL/GenBank/DDBJ whole genome shotgun (WGS) entry which is preliminary data.</text>
</comment>
<feature type="non-terminal residue" evidence="1">
    <location>
        <position position="83"/>
    </location>
</feature>